<dbReference type="EMBL" id="BAAALD010000004">
    <property type="protein sequence ID" value="GAA1070559.1"/>
    <property type="molecule type" value="Genomic_DNA"/>
</dbReference>
<proteinExistence type="predicted"/>
<evidence type="ECO:0000313" key="2">
    <source>
        <dbReference type="Proteomes" id="UP001499987"/>
    </source>
</evidence>
<evidence type="ECO:0008006" key="3">
    <source>
        <dbReference type="Google" id="ProtNLM"/>
    </source>
</evidence>
<name>A0ABN1TA19_9ACTN</name>
<comment type="caution">
    <text evidence="1">The sequence shown here is derived from an EMBL/GenBank/DDBJ whole genome shotgun (WGS) entry which is preliminary data.</text>
</comment>
<evidence type="ECO:0000313" key="1">
    <source>
        <dbReference type="EMBL" id="GAA1070559.1"/>
    </source>
</evidence>
<reference evidence="1 2" key="1">
    <citation type="journal article" date="2019" name="Int. J. Syst. Evol. Microbiol.">
        <title>The Global Catalogue of Microorganisms (GCM) 10K type strain sequencing project: providing services to taxonomists for standard genome sequencing and annotation.</title>
        <authorList>
            <consortium name="The Broad Institute Genomics Platform"/>
            <consortium name="The Broad Institute Genome Sequencing Center for Infectious Disease"/>
            <person name="Wu L."/>
            <person name="Ma J."/>
        </authorList>
    </citation>
    <scope>NUCLEOTIDE SEQUENCE [LARGE SCALE GENOMIC DNA]</scope>
    <source>
        <strain evidence="1 2">JCM 13002</strain>
    </source>
</reference>
<accession>A0ABN1TA19</accession>
<dbReference type="RefSeq" id="WP_344621925.1">
    <property type="nucleotide sequence ID" value="NZ_BAAALD010000004.1"/>
</dbReference>
<organism evidence="1 2">
    <name type="scientific">Kitasatospora arboriphila</name>
    <dbReference type="NCBI Taxonomy" id="258052"/>
    <lineage>
        <taxon>Bacteria</taxon>
        <taxon>Bacillati</taxon>
        <taxon>Actinomycetota</taxon>
        <taxon>Actinomycetes</taxon>
        <taxon>Kitasatosporales</taxon>
        <taxon>Streptomycetaceae</taxon>
        <taxon>Kitasatospora</taxon>
    </lineage>
</organism>
<dbReference type="Proteomes" id="UP001499987">
    <property type="component" value="Unassembled WGS sequence"/>
</dbReference>
<gene>
    <name evidence="1" type="ORF">GCM10009663_06550</name>
</gene>
<sequence>MTAAAAIPPARRGRLKVADRVYARLAEQAVRQALAEIWAARTARGKPPRATVLVVGGKARVTLHLDLPYPADLAGLSHLCRDAAAGRVAELTGTPVTEVALLVERLVPETTR</sequence>
<protein>
    <recommendedName>
        <fullName evidence="3">Asp23/Gls24 family envelope stress response protein</fullName>
    </recommendedName>
</protein>
<keyword evidence="2" id="KW-1185">Reference proteome</keyword>